<protein>
    <recommendedName>
        <fullName evidence="8">Coiled-coil domain-containing protein 22 homolog</fullName>
    </recommendedName>
</protein>
<evidence type="ECO:0008006" key="8">
    <source>
        <dbReference type="Google" id="ProtNLM"/>
    </source>
</evidence>
<dbReference type="EMBL" id="JBJQND010000004">
    <property type="protein sequence ID" value="KAL3878409.1"/>
    <property type="molecule type" value="Genomic_DNA"/>
</dbReference>
<dbReference type="Proteomes" id="UP001634394">
    <property type="component" value="Unassembled WGS sequence"/>
</dbReference>
<feature type="coiled-coil region" evidence="2">
    <location>
        <begin position="445"/>
        <end position="500"/>
    </location>
</feature>
<dbReference type="InterPro" id="IPR048349">
    <property type="entry name" value="CCDC22_N"/>
</dbReference>
<dbReference type="InterPro" id="IPR048348">
    <property type="entry name" value="CCDC22_CC"/>
</dbReference>
<name>A0ABD3WWR0_SINWO</name>
<gene>
    <name evidence="6" type="ORF">ACJMK2_030762</name>
</gene>
<comment type="caution">
    <text evidence="6">The sequence shown here is derived from an EMBL/GenBank/DDBJ whole genome shotgun (WGS) entry which is preliminary data.</text>
</comment>
<dbReference type="PANTHER" id="PTHR15668">
    <property type="entry name" value="JM1 PROTEIN"/>
    <property type="match status" value="1"/>
</dbReference>
<feature type="region of interest" description="Disordered" evidence="3">
    <location>
        <begin position="260"/>
        <end position="279"/>
    </location>
</feature>
<dbReference type="InterPro" id="IPR008530">
    <property type="entry name" value="CCDC22"/>
</dbReference>
<feature type="coiled-coil region" evidence="2">
    <location>
        <begin position="336"/>
        <end position="367"/>
    </location>
</feature>
<feature type="coiled-coil region" evidence="2">
    <location>
        <begin position="609"/>
        <end position="636"/>
    </location>
</feature>
<dbReference type="Pfam" id="PF21674">
    <property type="entry name" value="CCDC22_N"/>
    <property type="match status" value="1"/>
</dbReference>
<proteinExistence type="inferred from homology"/>
<evidence type="ECO:0000313" key="6">
    <source>
        <dbReference type="EMBL" id="KAL3878409.1"/>
    </source>
</evidence>
<evidence type="ECO:0000259" key="4">
    <source>
        <dbReference type="Pfam" id="PF05667"/>
    </source>
</evidence>
<dbReference type="AlphaFoldDB" id="A0ABD3WWR0"/>
<feature type="domain" description="CCDC22 coiled-coil" evidence="4">
    <location>
        <begin position="126"/>
        <end position="610"/>
    </location>
</feature>
<evidence type="ECO:0000313" key="7">
    <source>
        <dbReference type="Proteomes" id="UP001634394"/>
    </source>
</evidence>
<accession>A0ABD3WWR0</accession>
<evidence type="ECO:0000256" key="2">
    <source>
        <dbReference type="SAM" id="Coils"/>
    </source>
</evidence>
<organism evidence="6 7">
    <name type="scientific">Sinanodonta woodiana</name>
    <name type="common">Chinese pond mussel</name>
    <name type="synonym">Anodonta woodiana</name>
    <dbReference type="NCBI Taxonomy" id="1069815"/>
    <lineage>
        <taxon>Eukaryota</taxon>
        <taxon>Metazoa</taxon>
        <taxon>Spiralia</taxon>
        <taxon>Lophotrochozoa</taxon>
        <taxon>Mollusca</taxon>
        <taxon>Bivalvia</taxon>
        <taxon>Autobranchia</taxon>
        <taxon>Heteroconchia</taxon>
        <taxon>Palaeoheterodonta</taxon>
        <taxon>Unionida</taxon>
        <taxon>Unionoidea</taxon>
        <taxon>Unionidae</taxon>
        <taxon>Unioninae</taxon>
        <taxon>Sinanodonta</taxon>
    </lineage>
</organism>
<evidence type="ECO:0000256" key="3">
    <source>
        <dbReference type="SAM" id="MobiDB-lite"/>
    </source>
</evidence>
<feature type="compositionally biased region" description="Basic and acidic residues" evidence="3">
    <location>
        <begin position="260"/>
        <end position="271"/>
    </location>
</feature>
<reference evidence="6 7" key="1">
    <citation type="submission" date="2024-11" db="EMBL/GenBank/DDBJ databases">
        <title>Chromosome-level genome assembly of the freshwater bivalve Anodonta woodiana.</title>
        <authorList>
            <person name="Chen X."/>
        </authorList>
    </citation>
    <scope>NUCLEOTIDE SEQUENCE [LARGE SCALE GENOMIC DNA]</scope>
    <source>
        <strain evidence="6">MN2024</strain>
        <tissue evidence="6">Gills</tissue>
    </source>
</reference>
<keyword evidence="2" id="KW-0175">Coiled coil</keyword>
<evidence type="ECO:0000259" key="5">
    <source>
        <dbReference type="Pfam" id="PF21674"/>
    </source>
</evidence>
<feature type="domain" description="CCDC22 N-terminal" evidence="5">
    <location>
        <begin position="1"/>
        <end position="107"/>
    </location>
</feature>
<dbReference type="PANTHER" id="PTHR15668:SF4">
    <property type="entry name" value="COILED-COIL DOMAIN-CONTAINING PROTEIN 22"/>
    <property type="match status" value="1"/>
</dbReference>
<dbReference type="Pfam" id="PF05667">
    <property type="entry name" value="CCDC22_CC"/>
    <property type="match status" value="1"/>
</dbReference>
<comment type="similarity">
    <text evidence="1">Belongs to the CCDC22 family.</text>
</comment>
<sequence length="641" mass="73902">MEEVDKIIIHSLRSIGCDLDENVESLKQFTTELIVSSIVRCLKTINNEIDLPNTLPGAMSAKFRMGTDLAKYIQELGYRNELGYQTFLYSNDADIRKVFMFIVDKLPKETVEAQEETLGASVLLQRAIASTLARQLSSPWAPSYLKENGITWRGIPPCWQREGASSLSHFHSCHITKPRRTGDITKNIPRELRFYYTKVLPVVTNQTLHHEDTAPSVIEDNAMEYTQQQEWESEWNQSGLGSRLSEEEYRARKKERIKKKITDQLRQDRQRGATTAGNNLSQDLQQIMSSISGRASTTAKTKGSRFTHTEKLLFAKDEEKVISEVSTGEGPRTKTEEELQKEREVEMEDLREELNNLVSRLESVDMDMRKFTAGIQQMEEEIGNQGRINKEKEEGFIVKKRTLDLLPDAENNVTKLQAVVDNSGQRLVNLANQWEKHRAPLIEQYRDLKELTSKKESEAQKMLEEIKEFRKKMKEVADEARNKEELQKQLASEYERMTKDVNRLAYTKRITEIVANIKKQKKEIDKVLVDTKAVQKEINQLSGKLDRQFTVTDELIFRDAKKDEAVKKAYRHLAALHENCDLLIKTVEETGLIMREIRELEEQIESESHKKVLSNLEKISADYQQMKKENAGMLAKLKGKS</sequence>
<keyword evidence="7" id="KW-1185">Reference proteome</keyword>
<evidence type="ECO:0000256" key="1">
    <source>
        <dbReference type="ARBA" id="ARBA00006438"/>
    </source>
</evidence>